<dbReference type="PANTHER" id="PTHR11485:SF29">
    <property type="entry name" value="TRANSFERRIN 2"/>
    <property type="match status" value="1"/>
</dbReference>
<feature type="chain" id="PRO_5007582203" evidence="5">
    <location>
        <begin position="23"/>
        <end position="1357"/>
    </location>
</feature>
<dbReference type="InterPro" id="IPR002018">
    <property type="entry name" value="CarbesteraseB"/>
</dbReference>
<dbReference type="GO" id="GO:0006826">
    <property type="term" value="P:iron ion transport"/>
    <property type="evidence" value="ECO:0007669"/>
    <property type="project" value="TreeGrafter"/>
</dbReference>
<dbReference type="InterPro" id="IPR018195">
    <property type="entry name" value="Transferrin_Fe_BS"/>
</dbReference>
<evidence type="ECO:0000313" key="7">
    <source>
        <dbReference type="EMBL" id="KYN05279.1"/>
    </source>
</evidence>
<dbReference type="STRING" id="456900.A0A151IL12"/>
<keyword evidence="5" id="KW-0732">Signal</keyword>
<dbReference type="SUPFAM" id="SSF53474">
    <property type="entry name" value="alpha/beta-Hydrolases"/>
    <property type="match status" value="1"/>
</dbReference>
<dbReference type="EMBL" id="KQ977151">
    <property type="protein sequence ID" value="KYN05279.1"/>
    <property type="molecule type" value="Genomic_DNA"/>
</dbReference>
<name>A0A151IL12_9HYME</name>
<dbReference type="GO" id="GO:0005769">
    <property type="term" value="C:early endosome"/>
    <property type="evidence" value="ECO:0007669"/>
    <property type="project" value="TreeGrafter"/>
</dbReference>
<dbReference type="PROSITE" id="PS51408">
    <property type="entry name" value="TRANSFERRIN_LIKE_4"/>
    <property type="match status" value="2"/>
</dbReference>
<evidence type="ECO:0000256" key="3">
    <source>
        <dbReference type="ARBA" id="ARBA00022737"/>
    </source>
</evidence>
<evidence type="ECO:0000256" key="5">
    <source>
        <dbReference type="SAM" id="SignalP"/>
    </source>
</evidence>
<dbReference type="GO" id="GO:0005615">
    <property type="term" value="C:extracellular space"/>
    <property type="evidence" value="ECO:0007669"/>
    <property type="project" value="TreeGrafter"/>
</dbReference>
<dbReference type="ESTHER" id="9hyme-a0a151il12">
    <property type="family name" value="Carb_B_Arthropoda"/>
</dbReference>
<dbReference type="InterPro" id="IPR029058">
    <property type="entry name" value="AB_hydrolase_fold"/>
</dbReference>
<keyword evidence="8" id="KW-1185">Reference proteome</keyword>
<reference evidence="7 8" key="1">
    <citation type="submission" date="2016-03" db="EMBL/GenBank/DDBJ databases">
        <title>Cyphomyrmex costatus WGS genome.</title>
        <authorList>
            <person name="Nygaard S."/>
            <person name="Hu H."/>
            <person name="Boomsma J."/>
            <person name="Zhang G."/>
        </authorList>
    </citation>
    <scope>NUCLEOTIDE SEQUENCE [LARGE SCALE GENOMIC DNA]</scope>
    <source>
        <strain evidence="7">MS0001</strain>
        <tissue evidence="7">Whole body</tissue>
    </source>
</reference>
<accession>A0A151IL12</accession>
<proteinExistence type="predicted"/>
<dbReference type="SUPFAM" id="SSF53850">
    <property type="entry name" value="Periplasmic binding protein-like II"/>
    <property type="match status" value="2"/>
</dbReference>
<protein>
    <submittedName>
        <fullName evidence="7">Melanotransferrin</fullName>
    </submittedName>
</protein>
<dbReference type="InterPro" id="IPR001156">
    <property type="entry name" value="Transferrin-like_dom"/>
</dbReference>
<dbReference type="Proteomes" id="UP000078542">
    <property type="component" value="Unassembled WGS sequence"/>
</dbReference>
<dbReference type="Pfam" id="PF00135">
    <property type="entry name" value="COesterase"/>
    <property type="match status" value="1"/>
</dbReference>
<evidence type="ECO:0000256" key="4">
    <source>
        <dbReference type="ARBA" id="ARBA00023180"/>
    </source>
</evidence>
<feature type="signal peptide" evidence="5">
    <location>
        <begin position="1"/>
        <end position="22"/>
    </location>
</feature>
<keyword evidence="2" id="KW-0964">Secreted</keyword>
<dbReference type="FunFam" id="3.40.190.10:FF:000095">
    <property type="entry name" value="Lactotransferrin"/>
    <property type="match status" value="1"/>
</dbReference>
<evidence type="ECO:0000256" key="1">
    <source>
        <dbReference type="ARBA" id="ARBA00004613"/>
    </source>
</evidence>
<gene>
    <name evidence="7" type="ORF">ALC62_03802</name>
</gene>
<dbReference type="SMART" id="SM00094">
    <property type="entry name" value="TR_FER"/>
    <property type="match status" value="2"/>
</dbReference>
<dbReference type="PROSITE" id="PS00205">
    <property type="entry name" value="TRANSFERRIN_LIKE_1"/>
    <property type="match status" value="1"/>
</dbReference>
<dbReference type="Gene3D" id="3.40.190.10">
    <property type="entry name" value="Periplasmic binding protein-like II"/>
    <property type="match status" value="5"/>
</dbReference>
<dbReference type="GO" id="GO:0055037">
    <property type="term" value="C:recycling endosome"/>
    <property type="evidence" value="ECO:0007669"/>
    <property type="project" value="TreeGrafter"/>
</dbReference>
<keyword evidence="4" id="KW-0325">Glycoprotein</keyword>
<dbReference type="PRINTS" id="PR00422">
    <property type="entry name" value="TRANSFERRIN"/>
</dbReference>
<dbReference type="Gene3D" id="3.40.50.1820">
    <property type="entry name" value="alpha/beta hydrolase"/>
    <property type="match status" value="1"/>
</dbReference>
<comment type="subcellular location">
    <subcellularLocation>
        <location evidence="1">Secreted</location>
    </subcellularLocation>
</comment>
<dbReference type="PANTHER" id="PTHR11485">
    <property type="entry name" value="TRANSFERRIN"/>
    <property type="match status" value="1"/>
</dbReference>
<feature type="domain" description="Transferrin-like" evidence="6">
    <location>
        <begin position="29"/>
        <end position="372"/>
    </location>
</feature>
<dbReference type="Pfam" id="PF00405">
    <property type="entry name" value="Transferrin"/>
    <property type="match status" value="2"/>
</dbReference>
<organism evidence="7 8">
    <name type="scientific">Cyphomyrmex costatus</name>
    <dbReference type="NCBI Taxonomy" id="456900"/>
    <lineage>
        <taxon>Eukaryota</taxon>
        <taxon>Metazoa</taxon>
        <taxon>Ecdysozoa</taxon>
        <taxon>Arthropoda</taxon>
        <taxon>Hexapoda</taxon>
        <taxon>Insecta</taxon>
        <taxon>Pterygota</taxon>
        <taxon>Neoptera</taxon>
        <taxon>Endopterygota</taxon>
        <taxon>Hymenoptera</taxon>
        <taxon>Apocrita</taxon>
        <taxon>Aculeata</taxon>
        <taxon>Formicoidea</taxon>
        <taxon>Formicidae</taxon>
        <taxon>Myrmicinae</taxon>
        <taxon>Cyphomyrmex</taxon>
    </lineage>
</organism>
<evidence type="ECO:0000256" key="2">
    <source>
        <dbReference type="ARBA" id="ARBA00022525"/>
    </source>
</evidence>
<dbReference type="GO" id="GO:0005886">
    <property type="term" value="C:plasma membrane"/>
    <property type="evidence" value="ECO:0007669"/>
    <property type="project" value="TreeGrafter"/>
</dbReference>
<evidence type="ECO:0000259" key="6">
    <source>
        <dbReference type="PROSITE" id="PS51408"/>
    </source>
</evidence>
<feature type="domain" description="Transferrin-like" evidence="6">
    <location>
        <begin position="439"/>
        <end position="786"/>
    </location>
</feature>
<sequence length="1357" mass="154112">MWFQYFTLLLFLCCLKLHQIYGQNINNTLTWCTVSEGEQNKCQAFSRAIDRERGFFGDTYFSVRCQQAFNKEECMAMLDREKAQITTLDAGEVFIAGRYHSLVPIMQEIYENGLNYQYAVAVVKRNSLPDVQSLYDLRGKKGCFAGVGTLAGWVIPINKLMKYGGMEIIDCNNHVKSTIKFFGPSCAVNSLIDKNNPIGDNSDQLCSLCIGEIPGGKCTNKDPYSGYEGAFRCLVEAGEIAFLVHTTVNEMTSTSFDFSSVKKEQFELLCPNGNRRSIDDYATCNWGTVPSRAVVTSSATNFKTRRRYQRFLEKTVRILHKNKNGTTNFNRFGGNQEDFLNRPGYDNNQRDFENQSTHNDTFNYYNREGENSEPPNVQPIEMFELFESAPKYGLQHNLIFSDSSRDFVQLYEKDQTYTGYLGQSVNDILGVHHCPVNRMTLCVTSEPEMEKCIKMKIALKAQLLKPELICHKGHSQINCMQSIRSGIADVAVLDASDVYTAGLQFELIPFISEVYNLGTPEYYVVAVAKEEDDNTDLTYLKNKNTCHTGINTAAGWVYPLAYLISNKWIRGYGCDSVRAAAEYFSKSCVPGALSTEYNIGVPYDNMCDLCHGVSYRYCRRDASEDYFGYTGAFRCLVEGGGDVSFVKHTTVAENTDGKRKEFWARNTFTKDFELLCPDGTRRPTTDYMNCNLGKVAANAIVTRGGYYGYNQTQINAYINLFIYAQQFYGRKEPDEFSFSMYYSRPPYSDLIFQDATQQLVVIPSDKREYSKYLGPDFMRARRIVDCNAGASAIIQTVFLCKNIMKRLFVILLSVTIAFADDNLTDEEHEVTAPIGRIRGSIIISRLGKKIYSFRGVRYAQSPTGQQRFQVAIPATDWNDVFDATKEGPACPALYERNIMEDCLRVNVYTTKLPSENDPVKRPVLVFFHPGGFYLFSGQSSNFGPQYLLDKDIVLVTVNYRLASLGFLSTGDSKAPGNVGLKDQVVALRWVQRNIAAFGGDPDNVTISGYSVGGISVLLHMVSPMSKGLFHRAIMMSGSMMIEPYPTEQLNLAKKQAELLDCPIDTTGSMLICLNSKPVENFTDTIHNFFEWYGHPIMIWTPVVEPEVHGVERFLPEQPLDLIKKGKFHKVPLIAGVTKNEFDGVVAFVNKQHQLGNDSMVNDLNNDWYRLAPINFMYERDTPRFRNISTELRQFYFGDQPIGPDTYDGLAHINSDSIVIFPLHRAVKVIAENTDQPVYLYMSSYVGRYSFVMWNETKPYGVAHHDDLQYLFFMKVKFPFFQNDDPEIPIVELMTSMWSNFVQTGQPVSSVLAENITWDPYLLARDNYLDITEEPRMKTGLYPDRMQKWDSLFPLNLK</sequence>
<dbReference type="CDD" id="cd13529">
    <property type="entry name" value="PBP2_transferrin"/>
    <property type="match status" value="2"/>
</dbReference>
<keyword evidence="3" id="KW-0677">Repeat</keyword>
<evidence type="ECO:0000313" key="8">
    <source>
        <dbReference type="Proteomes" id="UP000078542"/>
    </source>
</evidence>